<dbReference type="EMBL" id="CP022572">
    <property type="protein sequence ID" value="AZU60642.1"/>
    <property type="molecule type" value="Genomic_DNA"/>
</dbReference>
<dbReference type="PANTHER" id="PTHR30137">
    <property type="entry name" value="LUCIFERASE-LIKE MONOOXYGENASE"/>
    <property type="match status" value="1"/>
</dbReference>
<dbReference type="GO" id="GO:0004497">
    <property type="term" value="F:monooxygenase activity"/>
    <property type="evidence" value="ECO:0007669"/>
    <property type="project" value="UniProtKB-KW"/>
</dbReference>
<dbReference type="STRING" id="1193713.GCA_001636315_03491"/>
<dbReference type="Pfam" id="PF00296">
    <property type="entry name" value="Bac_luciferase"/>
    <property type="match status" value="1"/>
</dbReference>
<dbReference type="Gene3D" id="3.20.20.30">
    <property type="entry name" value="Luciferase-like domain"/>
    <property type="match status" value="1"/>
</dbReference>
<organism evidence="4 5">
    <name type="scientific">Neobacillus mesonae</name>
    <dbReference type="NCBI Taxonomy" id="1193713"/>
    <lineage>
        <taxon>Bacteria</taxon>
        <taxon>Bacillati</taxon>
        <taxon>Bacillota</taxon>
        <taxon>Bacilli</taxon>
        <taxon>Bacillales</taxon>
        <taxon>Bacillaceae</taxon>
        <taxon>Neobacillus</taxon>
    </lineage>
</organism>
<dbReference type="GO" id="GO:0005829">
    <property type="term" value="C:cytosol"/>
    <property type="evidence" value="ECO:0007669"/>
    <property type="project" value="TreeGrafter"/>
</dbReference>
<name>A0A3Q9QUG7_9BACI</name>
<dbReference type="OrthoDB" id="9776438at2"/>
<dbReference type="AlphaFoldDB" id="A0A3Q9QUG7"/>
<dbReference type="InterPro" id="IPR036661">
    <property type="entry name" value="Luciferase-like_sf"/>
</dbReference>
<evidence type="ECO:0000313" key="5">
    <source>
        <dbReference type="Proteomes" id="UP000282892"/>
    </source>
</evidence>
<keyword evidence="2" id="KW-0503">Monooxygenase</keyword>
<dbReference type="SUPFAM" id="SSF51679">
    <property type="entry name" value="Bacterial luciferase-like"/>
    <property type="match status" value="1"/>
</dbReference>
<dbReference type="RefSeq" id="WP_127485393.1">
    <property type="nucleotide sequence ID" value="NZ_CP022572.1"/>
</dbReference>
<evidence type="ECO:0000256" key="1">
    <source>
        <dbReference type="ARBA" id="ARBA00023002"/>
    </source>
</evidence>
<feature type="domain" description="Luciferase-like" evidence="3">
    <location>
        <begin position="13"/>
        <end position="314"/>
    </location>
</feature>
<reference evidence="4 5" key="1">
    <citation type="submission" date="2017-07" db="EMBL/GenBank/DDBJ databases">
        <title>The complete genome sequence of Bacillus mesonae strain H20-5, an efficient strain improving plant abiotic stress resistance.</title>
        <authorList>
            <person name="Kim S.Y."/>
            <person name="Song H."/>
            <person name="Sang M.K."/>
            <person name="Weon H.-Y."/>
            <person name="Song J."/>
        </authorList>
    </citation>
    <scope>NUCLEOTIDE SEQUENCE [LARGE SCALE GENOMIC DNA]</scope>
    <source>
        <strain evidence="4 5">H20-5</strain>
    </source>
</reference>
<accession>A0A3Q9QUG7</accession>
<dbReference type="GO" id="GO:0016705">
    <property type="term" value="F:oxidoreductase activity, acting on paired donors, with incorporation or reduction of molecular oxygen"/>
    <property type="evidence" value="ECO:0007669"/>
    <property type="project" value="InterPro"/>
</dbReference>
<proteinExistence type="predicted"/>
<dbReference type="InterPro" id="IPR011251">
    <property type="entry name" value="Luciferase-like_dom"/>
</dbReference>
<dbReference type="KEGG" id="nmk:CHR53_04830"/>
<keyword evidence="1" id="KW-0560">Oxidoreductase</keyword>
<dbReference type="PANTHER" id="PTHR30137:SF8">
    <property type="entry name" value="BLR5498 PROTEIN"/>
    <property type="match status" value="1"/>
</dbReference>
<dbReference type="InterPro" id="IPR050766">
    <property type="entry name" value="Bact_Lucif_Oxidored"/>
</dbReference>
<dbReference type="Proteomes" id="UP000282892">
    <property type="component" value="Chromosome"/>
</dbReference>
<protein>
    <submittedName>
        <fullName evidence="4">LLM class flavin-dependent oxidoreductase</fullName>
    </submittedName>
</protein>
<gene>
    <name evidence="4" type="ORF">CHR53_04830</name>
</gene>
<keyword evidence="5" id="KW-1185">Reference proteome</keyword>
<evidence type="ECO:0000256" key="2">
    <source>
        <dbReference type="ARBA" id="ARBA00023033"/>
    </source>
</evidence>
<sequence>MKKESGEEHSGIEIGVYTLADLEPDPHTGKTISARQRLEEIIEAAKIADAAGLDVFGVGEHHRLDYAVSAPSVVLAAISQVTKRIKLTSATTILNTVDPVRLFEEFATLDLLSKGRAEIMAGRGAFKESFPLFGFVVNDDHQLFEENLALLMKLNEQEKISWKGRYRAALQEAEIAPRPMQKSLPIWVGVGGSLESAKRAGRLGAGLALAILGGEPKGYKPLVAAYREAGKHAGYAAFDLKVAVTGHAFIGKTTEEAKDQFYPYHANYWEYLNLQQGRTRQISRAEFDRLAEPDTSLFVGNSQDIIEKILKQYELFGHQRFMAQMDIGGMPFKYVAQNIERLAVEIAPIVRRETKK</sequence>
<evidence type="ECO:0000259" key="3">
    <source>
        <dbReference type="Pfam" id="PF00296"/>
    </source>
</evidence>
<evidence type="ECO:0000313" key="4">
    <source>
        <dbReference type="EMBL" id="AZU60642.1"/>
    </source>
</evidence>